<feature type="transmembrane region" description="Helical" evidence="1">
    <location>
        <begin position="12"/>
        <end position="34"/>
    </location>
</feature>
<dbReference type="RefSeq" id="WP_134384025.1">
    <property type="nucleotide sequence ID" value="NZ_BMWW01000005.1"/>
</dbReference>
<reference evidence="4 5" key="2">
    <citation type="submission" date="2019-03" db="EMBL/GenBank/DDBJ databases">
        <title>Draft Genome Sequences of Six Type Strains of the Genus Massilia.</title>
        <authorList>
            <person name="Miess H."/>
            <person name="Frediansyhah A."/>
            <person name="Gross H."/>
        </authorList>
    </citation>
    <scope>NUCLEOTIDE SEQUENCE [LARGE SCALE GENOMIC DNA]</scope>
    <source>
        <strain evidence="4 5">DSM 17505</strain>
    </source>
</reference>
<feature type="domain" description="Acyltransferase 3" evidence="2">
    <location>
        <begin position="11"/>
        <end position="366"/>
    </location>
</feature>
<sequence>MTTEPQGSRLYFLDWLRIIAFFLLILYHTGMYYVSWDWHVKSPHAGSAIEPLMLLLSPWRMSLLFLIGGVAAGFLLTKPAHGCFLRERSRRLLPPLLFGMLVVVPPQPFCEVIEKLGYAGSYIDFMRLYLTAYHGFCRGTDCLDLPTWNHLWFVAYLWTYTVVLWLVVRLAGNARLAAAGVRLARLLTGWRALLLPVAALALVRVLIKPWFEETHGLVDDWYLHAVYLPLFLAGVLLARQENFWRELERLRFVALGIALGGWGLFVCLHALPEPVYAWRGFPVLAACVRSPFQWCAIVALCGFARRYLHADGAARRYLTTAVFPVYIVHQTLIVGMAMLLKPLRMAPVAEGAVLVVLTCVFSFGIYEAVRRVALLRPLFGIADPYRASLGGSRLRGQAAAVRH</sequence>
<keyword evidence="3" id="KW-0012">Acyltransferase</keyword>
<feature type="transmembrane region" description="Helical" evidence="1">
    <location>
        <begin position="221"/>
        <end position="238"/>
    </location>
</feature>
<name>A0A4V1ATI5_9BURK</name>
<dbReference type="OrthoDB" id="9809782at2"/>
<keyword evidence="1" id="KW-0472">Membrane</keyword>
<gene>
    <name evidence="4" type="ORF">E1742_06175</name>
    <name evidence="3" type="ORF">GCM10007388_30480</name>
</gene>
<feature type="transmembrane region" description="Helical" evidence="1">
    <location>
        <begin position="291"/>
        <end position="308"/>
    </location>
</feature>
<evidence type="ECO:0000313" key="4">
    <source>
        <dbReference type="EMBL" id="QBQ35788.1"/>
    </source>
</evidence>
<keyword evidence="5" id="KW-1185">Reference proteome</keyword>
<evidence type="ECO:0000313" key="3">
    <source>
        <dbReference type="EMBL" id="GGY95039.1"/>
    </source>
</evidence>
<feature type="transmembrane region" description="Helical" evidence="1">
    <location>
        <begin position="352"/>
        <end position="369"/>
    </location>
</feature>
<dbReference type="InterPro" id="IPR050623">
    <property type="entry name" value="Glucan_succinyl_AcylTrfase"/>
</dbReference>
<dbReference type="Proteomes" id="UP000619512">
    <property type="component" value="Unassembled WGS sequence"/>
</dbReference>
<reference evidence="3" key="1">
    <citation type="journal article" date="2014" name="Int. J. Syst. Evol. Microbiol.">
        <title>Complete genome sequence of Corynebacterium casei LMG S-19264T (=DSM 44701T), isolated from a smear-ripened cheese.</title>
        <authorList>
            <consortium name="US DOE Joint Genome Institute (JGI-PGF)"/>
            <person name="Walter F."/>
            <person name="Albersmeier A."/>
            <person name="Kalinowski J."/>
            <person name="Ruckert C."/>
        </authorList>
    </citation>
    <scope>NUCLEOTIDE SEQUENCE</scope>
    <source>
        <strain evidence="3">KCTC 12344</strain>
    </source>
</reference>
<keyword evidence="3" id="KW-0808">Transferase</keyword>
<reference evidence="3" key="3">
    <citation type="submission" date="2022-12" db="EMBL/GenBank/DDBJ databases">
        <authorList>
            <person name="Sun Q."/>
            <person name="Kim S."/>
        </authorList>
    </citation>
    <scope>NUCLEOTIDE SEQUENCE</scope>
    <source>
        <strain evidence="3">KCTC 12344</strain>
    </source>
</reference>
<evidence type="ECO:0000256" key="1">
    <source>
        <dbReference type="SAM" id="Phobius"/>
    </source>
</evidence>
<evidence type="ECO:0000313" key="5">
    <source>
        <dbReference type="Proteomes" id="UP000294359"/>
    </source>
</evidence>
<organism evidence="3 6">
    <name type="scientific">Pseudoduganella plicata</name>
    <dbReference type="NCBI Taxonomy" id="321984"/>
    <lineage>
        <taxon>Bacteria</taxon>
        <taxon>Pseudomonadati</taxon>
        <taxon>Pseudomonadota</taxon>
        <taxon>Betaproteobacteria</taxon>
        <taxon>Burkholderiales</taxon>
        <taxon>Oxalobacteraceae</taxon>
        <taxon>Telluria group</taxon>
        <taxon>Pseudoduganella</taxon>
    </lineage>
</organism>
<dbReference type="InterPro" id="IPR002656">
    <property type="entry name" value="Acyl_transf_3_dom"/>
</dbReference>
<protein>
    <submittedName>
        <fullName evidence="3">Acyltransferase</fullName>
    </submittedName>
</protein>
<feature type="transmembrane region" description="Helical" evidence="1">
    <location>
        <begin position="183"/>
        <end position="206"/>
    </location>
</feature>
<dbReference type="AlphaFoldDB" id="A0A4V1ATI5"/>
<proteinExistence type="predicted"/>
<dbReference type="Proteomes" id="UP000294359">
    <property type="component" value="Chromosome"/>
</dbReference>
<evidence type="ECO:0000313" key="6">
    <source>
        <dbReference type="Proteomes" id="UP000619512"/>
    </source>
</evidence>
<dbReference type="GO" id="GO:0016747">
    <property type="term" value="F:acyltransferase activity, transferring groups other than amino-acyl groups"/>
    <property type="evidence" value="ECO:0007669"/>
    <property type="project" value="InterPro"/>
</dbReference>
<keyword evidence="1" id="KW-1133">Transmembrane helix</keyword>
<feature type="transmembrane region" description="Helical" evidence="1">
    <location>
        <begin position="151"/>
        <end position="171"/>
    </location>
</feature>
<feature type="transmembrane region" description="Helical" evidence="1">
    <location>
        <begin position="250"/>
        <end position="271"/>
    </location>
</feature>
<feature type="transmembrane region" description="Helical" evidence="1">
    <location>
        <begin position="61"/>
        <end position="80"/>
    </location>
</feature>
<feature type="transmembrane region" description="Helical" evidence="1">
    <location>
        <begin position="92"/>
        <end position="109"/>
    </location>
</feature>
<evidence type="ECO:0000259" key="2">
    <source>
        <dbReference type="Pfam" id="PF01757"/>
    </source>
</evidence>
<dbReference type="EMBL" id="BMWW01000005">
    <property type="protein sequence ID" value="GGY95039.1"/>
    <property type="molecule type" value="Genomic_DNA"/>
</dbReference>
<keyword evidence="1" id="KW-0812">Transmembrane</keyword>
<accession>A0A4V1ATI5</accession>
<dbReference type="PANTHER" id="PTHR36927">
    <property type="entry name" value="BLR4337 PROTEIN"/>
    <property type="match status" value="1"/>
</dbReference>
<dbReference type="PANTHER" id="PTHR36927:SF3">
    <property type="entry name" value="GLUCANS BIOSYNTHESIS PROTEIN C"/>
    <property type="match status" value="1"/>
</dbReference>
<dbReference type="EMBL" id="CP038026">
    <property type="protein sequence ID" value="QBQ35788.1"/>
    <property type="molecule type" value="Genomic_DNA"/>
</dbReference>
<dbReference type="Pfam" id="PF01757">
    <property type="entry name" value="Acyl_transf_3"/>
    <property type="match status" value="1"/>
</dbReference>
<feature type="transmembrane region" description="Helical" evidence="1">
    <location>
        <begin position="320"/>
        <end position="340"/>
    </location>
</feature>